<reference evidence="2 3" key="1">
    <citation type="submission" date="2016-09" db="EMBL/GenBank/DDBJ databases">
        <authorList>
            <person name="Capua I."/>
            <person name="De Benedictis P."/>
            <person name="Joannis T."/>
            <person name="Lombin L.H."/>
            <person name="Cattoli G."/>
        </authorList>
    </citation>
    <scope>NUCLEOTIDE SEQUENCE [LARGE SCALE GENOMIC DNA]</scope>
    <source>
        <strain evidence="2 3">IMI 309357</strain>
    </source>
</reference>
<dbReference type="Proteomes" id="UP000176998">
    <property type="component" value="Unassembled WGS sequence"/>
</dbReference>
<evidence type="ECO:0000313" key="2">
    <source>
        <dbReference type="EMBL" id="OHE93920.1"/>
    </source>
</evidence>
<evidence type="ECO:0000256" key="1">
    <source>
        <dbReference type="SAM" id="MobiDB-lite"/>
    </source>
</evidence>
<evidence type="ECO:0000313" key="3">
    <source>
        <dbReference type="Proteomes" id="UP000176998"/>
    </source>
</evidence>
<proteinExistence type="predicted"/>
<dbReference type="EMBL" id="MJBS01000110">
    <property type="protein sequence ID" value="OHE93920.1"/>
    <property type="molecule type" value="Genomic_DNA"/>
</dbReference>
<accession>A0A1G4AXN0</accession>
<dbReference type="GeneID" id="34563956"/>
<comment type="caution">
    <text evidence="2">The sequence shown here is derived from an EMBL/GenBank/DDBJ whole genome shotgun (WGS) entry which is preliminary data.</text>
</comment>
<sequence>MSDVEQAVVRLRDVVIRFASVMNETNAVSTGESMSAGHPSESESSKGVEGQAVDEPDLPEQKMILVYSWLQSGGVEKAQTLFDKTRVKRGNSAKLVQRQQTVAARAK</sequence>
<protein>
    <submittedName>
        <fullName evidence="2">Uncharacterized protein</fullName>
    </submittedName>
</protein>
<feature type="region of interest" description="Disordered" evidence="1">
    <location>
        <begin position="27"/>
        <end position="56"/>
    </location>
</feature>
<dbReference type="RefSeq" id="XP_022471084.1">
    <property type="nucleotide sequence ID" value="XM_022622446.1"/>
</dbReference>
<keyword evidence="3" id="KW-1185">Reference proteome</keyword>
<gene>
    <name evidence="2" type="ORF">CORC01_10819</name>
</gene>
<dbReference type="AlphaFoldDB" id="A0A1G4AXN0"/>
<name>A0A1G4AXN0_9PEZI</name>
<organism evidence="2 3">
    <name type="scientific">Colletotrichum orchidophilum</name>
    <dbReference type="NCBI Taxonomy" id="1209926"/>
    <lineage>
        <taxon>Eukaryota</taxon>
        <taxon>Fungi</taxon>
        <taxon>Dikarya</taxon>
        <taxon>Ascomycota</taxon>
        <taxon>Pezizomycotina</taxon>
        <taxon>Sordariomycetes</taxon>
        <taxon>Hypocreomycetidae</taxon>
        <taxon>Glomerellales</taxon>
        <taxon>Glomerellaceae</taxon>
        <taxon>Colletotrichum</taxon>
    </lineage>
</organism>